<dbReference type="Pfam" id="PF00021">
    <property type="entry name" value="UPAR_LY6"/>
    <property type="match status" value="1"/>
</dbReference>
<keyword evidence="5" id="KW-1185">Reference proteome</keyword>
<dbReference type="EMBL" id="CAXKWB010001223">
    <property type="protein sequence ID" value="CAL4063685.1"/>
    <property type="molecule type" value="Genomic_DNA"/>
</dbReference>
<evidence type="ECO:0000256" key="1">
    <source>
        <dbReference type="ARBA" id="ARBA00022729"/>
    </source>
</evidence>
<evidence type="ECO:0000259" key="3">
    <source>
        <dbReference type="Pfam" id="PF00021"/>
    </source>
</evidence>
<dbReference type="PANTHER" id="PTHR16983">
    <property type="entry name" value="UPAR/LY6 DOMAIN-CONTAINING PROTEIN"/>
    <property type="match status" value="1"/>
</dbReference>
<feature type="signal peptide" evidence="2">
    <location>
        <begin position="1"/>
        <end position="25"/>
    </location>
</feature>
<dbReference type="SUPFAM" id="SSF57302">
    <property type="entry name" value="Snake toxin-like"/>
    <property type="match status" value="1"/>
</dbReference>
<gene>
    <name evidence="4" type="ORF">MNOR_LOCUS3540</name>
</gene>
<dbReference type="InterPro" id="IPR051110">
    <property type="entry name" value="Ly-6/neurotoxin-like_GPI-ap"/>
</dbReference>
<dbReference type="InterPro" id="IPR016054">
    <property type="entry name" value="LY6_UPA_recep-like"/>
</dbReference>
<keyword evidence="1 2" id="KW-0732">Signal</keyword>
<reference evidence="4 5" key="1">
    <citation type="submission" date="2024-05" db="EMBL/GenBank/DDBJ databases">
        <authorList>
            <person name="Wallberg A."/>
        </authorList>
    </citation>
    <scope>NUCLEOTIDE SEQUENCE [LARGE SCALE GENOMIC DNA]</scope>
</reference>
<dbReference type="InterPro" id="IPR045860">
    <property type="entry name" value="Snake_toxin-like_sf"/>
</dbReference>
<evidence type="ECO:0000313" key="5">
    <source>
        <dbReference type="Proteomes" id="UP001497623"/>
    </source>
</evidence>
<accession>A0AAV2PV59</accession>
<feature type="domain" description="UPAR/Ly6" evidence="3">
    <location>
        <begin position="24"/>
        <end position="117"/>
    </location>
</feature>
<dbReference type="Proteomes" id="UP001497623">
    <property type="component" value="Unassembled WGS sequence"/>
</dbReference>
<name>A0AAV2PV59_MEGNR</name>
<evidence type="ECO:0000313" key="4">
    <source>
        <dbReference type="EMBL" id="CAL4063685.1"/>
    </source>
</evidence>
<comment type="caution">
    <text evidence="4">The sequence shown here is derived from an EMBL/GenBank/DDBJ whole genome shotgun (WGS) entry which is preliminary data.</text>
</comment>
<dbReference type="CDD" id="cd00117">
    <property type="entry name" value="TFP"/>
    <property type="match status" value="1"/>
</dbReference>
<organism evidence="4 5">
    <name type="scientific">Meganyctiphanes norvegica</name>
    <name type="common">Northern krill</name>
    <name type="synonym">Thysanopoda norvegica</name>
    <dbReference type="NCBI Taxonomy" id="48144"/>
    <lineage>
        <taxon>Eukaryota</taxon>
        <taxon>Metazoa</taxon>
        <taxon>Ecdysozoa</taxon>
        <taxon>Arthropoda</taxon>
        <taxon>Crustacea</taxon>
        <taxon>Multicrustacea</taxon>
        <taxon>Malacostraca</taxon>
        <taxon>Eumalacostraca</taxon>
        <taxon>Eucarida</taxon>
        <taxon>Euphausiacea</taxon>
        <taxon>Euphausiidae</taxon>
        <taxon>Meganyctiphanes</taxon>
    </lineage>
</organism>
<sequence length="171" mass="17969">MGVIGQHHVALLLLLIATAVPVTQGLKCYTCGYTAGGDSTCITSPATVTASVAITDCHQGENVCCTITKQDYKETEEMVSFSRGCQPNCEDMNDFKETEDWDHIVYQTFCGTPLCNTGLGEKPLKPGGGGDGDDGIIIGIPGENSGHAMGAGKCVLVTLILMALNMIGNHE</sequence>
<evidence type="ECO:0000256" key="2">
    <source>
        <dbReference type="SAM" id="SignalP"/>
    </source>
</evidence>
<proteinExistence type="predicted"/>
<protein>
    <recommendedName>
        <fullName evidence="3">UPAR/Ly6 domain-containing protein</fullName>
    </recommendedName>
</protein>
<dbReference type="PANTHER" id="PTHR16983:SF10">
    <property type="entry name" value="PROTEIN QUIVER"/>
    <property type="match status" value="1"/>
</dbReference>
<feature type="chain" id="PRO_5043348751" description="UPAR/Ly6 domain-containing protein" evidence="2">
    <location>
        <begin position="26"/>
        <end position="171"/>
    </location>
</feature>
<dbReference type="AlphaFoldDB" id="A0AAV2PV59"/>